<protein>
    <submittedName>
        <fullName evidence="1">Uncharacterized protein</fullName>
    </submittedName>
</protein>
<name>A0A0F8ZAG9_9ZZZZ</name>
<comment type="caution">
    <text evidence="1">The sequence shown here is derived from an EMBL/GenBank/DDBJ whole genome shotgun (WGS) entry which is preliminary data.</text>
</comment>
<proteinExistence type="predicted"/>
<sequence>MTTEWVRSFLNCPGCGKADMASNLHRGNNSKMWEDVCLSCEKVYQIRARNPLGLGMVKRIKEELTT</sequence>
<dbReference type="EMBL" id="LAZR01048958">
    <property type="protein sequence ID" value="KKK90748.1"/>
    <property type="molecule type" value="Genomic_DNA"/>
</dbReference>
<accession>A0A0F8ZAG9</accession>
<evidence type="ECO:0000313" key="1">
    <source>
        <dbReference type="EMBL" id="KKK90748.1"/>
    </source>
</evidence>
<organism evidence="1">
    <name type="scientific">marine sediment metagenome</name>
    <dbReference type="NCBI Taxonomy" id="412755"/>
    <lineage>
        <taxon>unclassified sequences</taxon>
        <taxon>metagenomes</taxon>
        <taxon>ecological metagenomes</taxon>
    </lineage>
</organism>
<reference evidence="1" key="1">
    <citation type="journal article" date="2015" name="Nature">
        <title>Complex archaea that bridge the gap between prokaryotes and eukaryotes.</title>
        <authorList>
            <person name="Spang A."/>
            <person name="Saw J.H."/>
            <person name="Jorgensen S.L."/>
            <person name="Zaremba-Niedzwiedzka K."/>
            <person name="Martijn J."/>
            <person name="Lind A.E."/>
            <person name="van Eijk R."/>
            <person name="Schleper C."/>
            <person name="Guy L."/>
            <person name="Ettema T.J."/>
        </authorList>
    </citation>
    <scope>NUCLEOTIDE SEQUENCE</scope>
</reference>
<gene>
    <name evidence="1" type="ORF">LCGC14_2719900</name>
</gene>
<dbReference type="AlphaFoldDB" id="A0A0F8ZAG9"/>